<evidence type="ECO:0000256" key="2">
    <source>
        <dbReference type="ARBA" id="ARBA00022517"/>
    </source>
</evidence>
<dbReference type="InterPro" id="IPR000629">
    <property type="entry name" value="RNA-helicase_DEAD-box_CS"/>
</dbReference>
<comment type="domain">
    <text evidence="16">The Q motif is unique to and characteristic of the DEAD box family of RNA helicases and controls ATP binding and hydrolysis.</text>
</comment>
<feature type="domain" description="Helicase C-terminal" evidence="19">
    <location>
        <begin position="298"/>
        <end position="452"/>
    </location>
</feature>
<evidence type="ECO:0000256" key="6">
    <source>
        <dbReference type="ARBA" id="ARBA00022806"/>
    </source>
</evidence>
<dbReference type="Pfam" id="PF00271">
    <property type="entry name" value="Helicase_C"/>
    <property type="match status" value="1"/>
</dbReference>
<dbReference type="InterPro" id="IPR025313">
    <property type="entry name" value="SPB4-like_CTE"/>
</dbReference>
<keyword evidence="10" id="KW-0539">Nucleus</keyword>
<feature type="compositionally biased region" description="Basic and acidic residues" evidence="17">
    <location>
        <begin position="573"/>
        <end position="585"/>
    </location>
</feature>
<keyword evidence="22" id="KW-1185">Reference proteome</keyword>
<feature type="domain" description="DEAD-box RNA helicase Q" evidence="20">
    <location>
        <begin position="11"/>
        <end position="39"/>
    </location>
</feature>
<dbReference type="Proteomes" id="UP000800094">
    <property type="component" value="Unassembled WGS sequence"/>
</dbReference>
<proteinExistence type="inferred from homology"/>
<comment type="catalytic activity">
    <reaction evidence="16">
        <text>ATP + H2O = ADP + phosphate + H(+)</text>
        <dbReference type="Rhea" id="RHEA:13065"/>
        <dbReference type="ChEBI" id="CHEBI:15377"/>
        <dbReference type="ChEBI" id="CHEBI:15378"/>
        <dbReference type="ChEBI" id="CHEBI:30616"/>
        <dbReference type="ChEBI" id="CHEBI:43474"/>
        <dbReference type="ChEBI" id="CHEBI:456216"/>
        <dbReference type="EC" id="3.6.4.13"/>
    </reaction>
</comment>
<dbReference type="EC" id="3.6.4.13" evidence="16"/>
<dbReference type="SMART" id="SM00487">
    <property type="entry name" value="DEXDc"/>
    <property type="match status" value="1"/>
</dbReference>
<sequence length="636" mass="70864">MAPQTQTERQWSALTPPLSEWLLDAISAMGFAAATPVQKAAIPMFLGNKDVVVEAVTGSGKTLAFLIPIVERLLRLDGPIKKHHVGAIIISPTRELATQIYTVLLSLLKFHAPSASVMKAADDGDADMTEADAPPPPSFPPSTLKVVPQLLLGGTVTPAQDLSAFLKNSPNVLIGTPGRLLELLSSPHVHCPQSSFDALVLDEADRLLDLGFKDDLQKILSRLPKQRRTGLFSASVSEAVDQLIRVGLRNPVRIAVRVKARARQAGKAGEEGKIEDKRTPASLQMSYLTMPPSHKLPAIKELLLSLQPQPQKVILYLATCYSVDYFQHVLPEILEGYTVVPLHGKHPDKVRRKNFTKFVEGMAPSVLLTTDVAARGLDIPTVDLVLQLDPPSDPKTFIHRCGRAGRAGRKGLAVTFLTPGPEEDYIEFLRVRQTPISSLTSPNIRITSEDAEAVTEKIRDVVKTDRALYEKAQRGFVSWVRAYSKHTASSIFRVNDLQWEDLGHAWGLLKLPSMPELKKWDGDRKLGLELDFTTYAYKDKQREKQRQAELNGDGSGKEDRKHVKPGQDTAWTQKKEQRATKEVRREKKKAKREHERVSKLTDAEKQKEAELQRMIEQVRKKVVEEEGEEEFEGFSD</sequence>
<dbReference type="EMBL" id="ML987196">
    <property type="protein sequence ID" value="KAF2247943.1"/>
    <property type="molecule type" value="Genomic_DNA"/>
</dbReference>
<dbReference type="InterPro" id="IPR027417">
    <property type="entry name" value="P-loop_NTPase"/>
</dbReference>
<dbReference type="AlphaFoldDB" id="A0A6A6IEK5"/>
<evidence type="ECO:0000256" key="3">
    <source>
        <dbReference type="ARBA" id="ARBA00022552"/>
    </source>
</evidence>
<dbReference type="GO" id="GO:0016787">
    <property type="term" value="F:hydrolase activity"/>
    <property type="evidence" value="ECO:0007669"/>
    <property type="project" value="UniProtKB-KW"/>
</dbReference>
<dbReference type="GO" id="GO:0005730">
    <property type="term" value="C:nucleolus"/>
    <property type="evidence" value="ECO:0007669"/>
    <property type="project" value="UniProtKB-SubCell"/>
</dbReference>
<keyword evidence="7 15" id="KW-0067">ATP-binding</keyword>
<dbReference type="InterPro" id="IPR056330">
    <property type="entry name" value="CTT_SPB4"/>
</dbReference>
<dbReference type="PROSITE" id="PS00039">
    <property type="entry name" value="DEAD_ATP_HELICASE"/>
    <property type="match status" value="1"/>
</dbReference>
<feature type="region of interest" description="Disordered" evidence="17">
    <location>
        <begin position="542"/>
        <end position="608"/>
    </location>
</feature>
<reference evidence="21" key="1">
    <citation type="journal article" date="2020" name="Stud. Mycol.">
        <title>101 Dothideomycetes genomes: a test case for predicting lifestyles and emergence of pathogens.</title>
        <authorList>
            <person name="Haridas S."/>
            <person name="Albert R."/>
            <person name="Binder M."/>
            <person name="Bloem J."/>
            <person name="Labutti K."/>
            <person name="Salamov A."/>
            <person name="Andreopoulos B."/>
            <person name="Baker S."/>
            <person name="Barry K."/>
            <person name="Bills G."/>
            <person name="Bluhm B."/>
            <person name="Cannon C."/>
            <person name="Castanera R."/>
            <person name="Culley D."/>
            <person name="Daum C."/>
            <person name="Ezra D."/>
            <person name="Gonzalez J."/>
            <person name="Henrissat B."/>
            <person name="Kuo A."/>
            <person name="Liang C."/>
            <person name="Lipzen A."/>
            <person name="Lutzoni F."/>
            <person name="Magnuson J."/>
            <person name="Mondo S."/>
            <person name="Nolan M."/>
            <person name="Ohm R."/>
            <person name="Pangilinan J."/>
            <person name="Park H.-J."/>
            <person name="Ramirez L."/>
            <person name="Alfaro M."/>
            <person name="Sun H."/>
            <person name="Tritt A."/>
            <person name="Yoshinaga Y."/>
            <person name="Zwiers L.-H."/>
            <person name="Turgeon B."/>
            <person name="Goodwin S."/>
            <person name="Spatafora J."/>
            <person name="Crous P."/>
            <person name="Grigoriev I."/>
        </authorList>
    </citation>
    <scope>NUCLEOTIDE SEQUENCE</scope>
    <source>
        <strain evidence="21">CBS 122368</strain>
    </source>
</reference>
<dbReference type="SUPFAM" id="SSF52540">
    <property type="entry name" value="P-loop containing nucleoside triphosphate hydrolases"/>
    <property type="match status" value="2"/>
</dbReference>
<evidence type="ECO:0000259" key="19">
    <source>
        <dbReference type="PROSITE" id="PS51194"/>
    </source>
</evidence>
<dbReference type="InterPro" id="IPR014014">
    <property type="entry name" value="RNA_helicase_DEAD_Q_motif"/>
</dbReference>
<feature type="short sequence motif" description="Q motif" evidence="14">
    <location>
        <begin position="11"/>
        <end position="39"/>
    </location>
</feature>
<evidence type="ECO:0000256" key="13">
    <source>
        <dbReference type="ARBA" id="ARBA00038757"/>
    </source>
</evidence>
<dbReference type="InterPro" id="IPR001650">
    <property type="entry name" value="Helicase_C-like"/>
</dbReference>
<evidence type="ECO:0000259" key="20">
    <source>
        <dbReference type="PROSITE" id="PS51195"/>
    </source>
</evidence>
<dbReference type="CDD" id="cd18787">
    <property type="entry name" value="SF2_C_DEAD"/>
    <property type="match status" value="1"/>
</dbReference>
<dbReference type="Gene3D" id="3.40.50.300">
    <property type="entry name" value="P-loop containing nucleotide triphosphate hydrolases"/>
    <property type="match status" value="2"/>
</dbReference>
<comment type="subcellular location">
    <subcellularLocation>
        <location evidence="1">Nucleus</location>
        <location evidence="1">Nucleolus</location>
    </subcellularLocation>
</comment>
<keyword evidence="3" id="KW-0698">rRNA processing</keyword>
<dbReference type="GO" id="GO:0006364">
    <property type="term" value="P:rRNA processing"/>
    <property type="evidence" value="ECO:0007669"/>
    <property type="project" value="UniProtKB-KW"/>
</dbReference>
<accession>A0A6A6IEK5</accession>
<evidence type="ECO:0000256" key="17">
    <source>
        <dbReference type="SAM" id="MobiDB-lite"/>
    </source>
</evidence>
<evidence type="ECO:0000256" key="5">
    <source>
        <dbReference type="ARBA" id="ARBA00022801"/>
    </source>
</evidence>
<keyword evidence="8 16" id="KW-0694">RNA-binding</keyword>
<dbReference type="InterPro" id="IPR014001">
    <property type="entry name" value="Helicase_ATP-bd"/>
</dbReference>
<keyword evidence="4 15" id="KW-0547">Nucleotide-binding</keyword>
<dbReference type="OrthoDB" id="7396459at2759"/>
<evidence type="ECO:0000256" key="10">
    <source>
        <dbReference type="ARBA" id="ARBA00023242"/>
    </source>
</evidence>
<feature type="compositionally biased region" description="Basic and acidic residues" evidence="17">
    <location>
        <begin position="592"/>
        <end position="608"/>
    </location>
</feature>
<comment type="function">
    <text evidence="16">RNA helicase.</text>
</comment>
<dbReference type="GO" id="GO:0005524">
    <property type="term" value="F:ATP binding"/>
    <property type="evidence" value="ECO:0007669"/>
    <property type="project" value="UniProtKB-UniRule"/>
</dbReference>
<feature type="domain" description="Helicase ATP-binding" evidence="18">
    <location>
        <begin position="42"/>
        <end position="254"/>
    </location>
</feature>
<dbReference type="SMART" id="SM01178">
    <property type="entry name" value="DUF4217"/>
    <property type="match status" value="1"/>
</dbReference>
<comment type="subunit">
    <text evidence="13">Component of pre-60S ribosomal complexes.</text>
</comment>
<keyword evidence="6 15" id="KW-0347">Helicase</keyword>
<evidence type="ECO:0000256" key="1">
    <source>
        <dbReference type="ARBA" id="ARBA00004604"/>
    </source>
</evidence>
<dbReference type="CDD" id="cd17960">
    <property type="entry name" value="DEADc_DDX55"/>
    <property type="match status" value="1"/>
</dbReference>
<keyword evidence="9" id="KW-0175">Coiled coil</keyword>
<evidence type="ECO:0000256" key="4">
    <source>
        <dbReference type="ARBA" id="ARBA00022741"/>
    </source>
</evidence>
<dbReference type="Pfam" id="PF23681">
    <property type="entry name" value="CTT_SPB4"/>
    <property type="match status" value="1"/>
</dbReference>
<keyword evidence="5 15" id="KW-0378">Hydrolase</keyword>
<evidence type="ECO:0000256" key="9">
    <source>
        <dbReference type="ARBA" id="ARBA00023054"/>
    </source>
</evidence>
<organism evidence="21 22">
    <name type="scientific">Trematosphaeria pertusa</name>
    <dbReference type="NCBI Taxonomy" id="390896"/>
    <lineage>
        <taxon>Eukaryota</taxon>
        <taxon>Fungi</taxon>
        <taxon>Dikarya</taxon>
        <taxon>Ascomycota</taxon>
        <taxon>Pezizomycotina</taxon>
        <taxon>Dothideomycetes</taxon>
        <taxon>Pleosporomycetidae</taxon>
        <taxon>Pleosporales</taxon>
        <taxon>Massarineae</taxon>
        <taxon>Trematosphaeriaceae</taxon>
        <taxon>Trematosphaeria</taxon>
    </lineage>
</organism>
<evidence type="ECO:0000256" key="14">
    <source>
        <dbReference type="PROSITE-ProRule" id="PRU00552"/>
    </source>
</evidence>
<evidence type="ECO:0000256" key="8">
    <source>
        <dbReference type="ARBA" id="ARBA00022884"/>
    </source>
</evidence>
<dbReference type="PANTHER" id="PTHR24031">
    <property type="entry name" value="RNA HELICASE"/>
    <property type="match status" value="1"/>
</dbReference>
<keyword evidence="2" id="KW-0690">Ribosome biogenesis</keyword>
<dbReference type="GO" id="GO:0003724">
    <property type="term" value="F:RNA helicase activity"/>
    <property type="evidence" value="ECO:0007669"/>
    <property type="project" value="UniProtKB-EC"/>
</dbReference>
<dbReference type="Pfam" id="PF13959">
    <property type="entry name" value="CTE_SPB4"/>
    <property type="match status" value="1"/>
</dbReference>
<comment type="function">
    <text evidence="11">ATP-binding RNA helicase involved in the biogenesis of 60S ribosomal subunits. Binds 90S pre-ribosomal particles and dissociates from pre-60S ribosomal particles after processing of 27SB pre-rRNA. Required for the normal formation of 18S rRNA through the processing of pre-rRNAs at sites A0, A1 and A2, and the normal formation of 25S and 5.8S rRNAs through the processing of pre-rRNAs at sites C1 and C2.</text>
</comment>
<evidence type="ECO:0000256" key="12">
    <source>
        <dbReference type="ARBA" id="ARBA00038002"/>
    </source>
</evidence>
<dbReference type="SMART" id="SM00490">
    <property type="entry name" value="HELICc"/>
    <property type="match status" value="1"/>
</dbReference>
<comment type="similarity">
    <text evidence="12">Belongs to the DEAD box helicase family. DDX55/SPB4 subfamily.</text>
</comment>
<protein>
    <recommendedName>
        <fullName evidence="16">ATP-dependent RNA helicase</fullName>
        <ecNumber evidence="16">3.6.4.13</ecNumber>
    </recommendedName>
</protein>
<dbReference type="Pfam" id="PF00270">
    <property type="entry name" value="DEAD"/>
    <property type="match status" value="2"/>
</dbReference>
<evidence type="ECO:0000259" key="18">
    <source>
        <dbReference type="PROSITE" id="PS51192"/>
    </source>
</evidence>
<evidence type="ECO:0000256" key="11">
    <source>
        <dbReference type="ARBA" id="ARBA00037566"/>
    </source>
</evidence>
<gene>
    <name evidence="21" type="ORF">BU26DRAFT_519738</name>
</gene>
<evidence type="ECO:0000256" key="7">
    <source>
        <dbReference type="ARBA" id="ARBA00022840"/>
    </source>
</evidence>
<dbReference type="PROSITE" id="PS51192">
    <property type="entry name" value="HELICASE_ATP_BIND_1"/>
    <property type="match status" value="1"/>
</dbReference>
<evidence type="ECO:0000313" key="21">
    <source>
        <dbReference type="EMBL" id="KAF2247943.1"/>
    </source>
</evidence>
<evidence type="ECO:0000313" key="22">
    <source>
        <dbReference type="Proteomes" id="UP000800094"/>
    </source>
</evidence>
<name>A0A6A6IEK5_9PLEO</name>
<dbReference type="GO" id="GO:0003723">
    <property type="term" value="F:RNA binding"/>
    <property type="evidence" value="ECO:0007669"/>
    <property type="project" value="UniProtKB-UniRule"/>
</dbReference>
<dbReference type="PROSITE" id="PS51194">
    <property type="entry name" value="HELICASE_CTER"/>
    <property type="match status" value="1"/>
</dbReference>
<dbReference type="RefSeq" id="XP_033682947.1">
    <property type="nucleotide sequence ID" value="XM_033829131.1"/>
</dbReference>
<evidence type="ECO:0000256" key="15">
    <source>
        <dbReference type="RuleBase" id="RU000492"/>
    </source>
</evidence>
<dbReference type="InterPro" id="IPR011545">
    <property type="entry name" value="DEAD/DEAH_box_helicase_dom"/>
</dbReference>
<dbReference type="GeneID" id="54582461"/>
<dbReference type="PROSITE" id="PS51195">
    <property type="entry name" value="Q_MOTIF"/>
    <property type="match status" value="1"/>
</dbReference>
<evidence type="ECO:0000256" key="16">
    <source>
        <dbReference type="RuleBase" id="RU365068"/>
    </source>
</evidence>